<organism evidence="1 2">
    <name type="scientific">Vaccinium darrowii</name>
    <dbReference type="NCBI Taxonomy" id="229202"/>
    <lineage>
        <taxon>Eukaryota</taxon>
        <taxon>Viridiplantae</taxon>
        <taxon>Streptophyta</taxon>
        <taxon>Embryophyta</taxon>
        <taxon>Tracheophyta</taxon>
        <taxon>Spermatophyta</taxon>
        <taxon>Magnoliopsida</taxon>
        <taxon>eudicotyledons</taxon>
        <taxon>Gunneridae</taxon>
        <taxon>Pentapetalae</taxon>
        <taxon>asterids</taxon>
        <taxon>Ericales</taxon>
        <taxon>Ericaceae</taxon>
        <taxon>Vaccinioideae</taxon>
        <taxon>Vaccinieae</taxon>
        <taxon>Vaccinium</taxon>
    </lineage>
</organism>
<proteinExistence type="predicted"/>
<evidence type="ECO:0000313" key="2">
    <source>
        <dbReference type="Proteomes" id="UP000828048"/>
    </source>
</evidence>
<evidence type="ECO:0000313" key="1">
    <source>
        <dbReference type="EMBL" id="KAH7859333.1"/>
    </source>
</evidence>
<sequence length="204" mass="23000">MYGYDLDSPCLEIYSYARYCQKKVKKQDLPEDDSELYLDPTLALCKFEIGLPVILVDGYNVCGYWAKLKKHQEEKTAKVTSDPAASGFITISTGDVYDATQKRPSGEIQFFVAAIGRFASTELPLQRVVLPPILQLLTDSNHGVREVAMSCIEVLLNSFKGQPSSDEEGNANNLEDEQSTEWSEVRQFAEFRRSFRIGLSCFKM</sequence>
<comment type="caution">
    <text evidence="1">The sequence shown here is derived from an EMBL/GenBank/DDBJ whole genome shotgun (WGS) entry which is preliminary data.</text>
</comment>
<dbReference type="EMBL" id="CM037153">
    <property type="protein sequence ID" value="KAH7859333.1"/>
    <property type="molecule type" value="Genomic_DNA"/>
</dbReference>
<accession>A0ACB7Z154</accession>
<keyword evidence="2" id="KW-1185">Reference proteome</keyword>
<dbReference type="Proteomes" id="UP000828048">
    <property type="component" value="Chromosome 3"/>
</dbReference>
<name>A0ACB7Z154_9ERIC</name>
<gene>
    <name evidence="1" type="ORF">Vadar_034806</name>
</gene>
<reference evidence="1 2" key="1">
    <citation type="journal article" date="2021" name="Hortic Res">
        <title>High-quality reference genome and annotation aids understanding of berry development for evergreen blueberry (Vaccinium darrowii).</title>
        <authorList>
            <person name="Yu J."/>
            <person name="Hulse-Kemp A.M."/>
            <person name="Babiker E."/>
            <person name="Staton M."/>
        </authorList>
    </citation>
    <scope>NUCLEOTIDE SEQUENCE [LARGE SCALE GENOMIC DNA]</scope>
    <source>
        <strain evidence="2">cv. NJ 8807/NJ 8810</strain>
        <tissue evidence="1">Young leaf</tissue>
    </source>
</reference>
<protein>
    <submittedName>
        <fullName evidence="1">Uncharacterized protein</fullName>
    </submittedName>
</protein>